<dbReference type="InterPro" id="IPR011712">
    <property type="entry name" value="Sig_transdc_His_kin_sub3_dim/P"/>
</dbReference>
<dbReference type="Proteomes" id="UP000295198">
    <property type="component" value="Unassembled WGS sequence"/>
</dbReference>
<keyword evidence="7" id="KW-0902">Two-component regulatory system</keyword>
<dbReference type="Pfam" id="PF07730">
    <property type="entry name" value="HisKA_3"/>
    <property type="match status" value="1"/>
</dbReference>
<dbReference type="InterPro" id="IPR036890">
    <property type="entry name" value="HATPase_C_sf"/>
</dbReference>
<dbReference type="Pfam" id="PF02518">
    <property type="entry name" value="HATPase_c"/>
    <property type="match status" value="1"/>
</dbReference>
<feature type="domain" description="Signal transduction histidine kinase subgroup 3 dimerisation and phosphoacceptor" evidence="12">
    <location>
        <begin position="239"/>
        <end position="307"/>
    </location>
</feature>
<evidence type="ECO:0000256" key="10">
    <source>
        <dbReference type="SAM" id="MobiDB-lite"/>
    </source>
</evidence>
<dbReference type="GO" id="GO:0000155">
    <property type="term" value="F:phosphorelay sensor kinase activity"/>
    <property type="evidence" value="ECO:0007669"/>
    <property type="project" value="InterPro"/>
</dbReference>
<dbReference type="PANTHER" id="PTHR24421">
    <property type="entry name" value="NITRATE/NITRITE SENSOR PROTEIN NARX-RELATED"/>
    <property type="match status" value="1"/>
</dbReference>
<dbReference type="RefSeq" id="WP_134719694.1">
    <property type="nucleotide sequence ID" value="NZ_SDKM01000032.1"/>
</dbReference>
<feature type="compositionally biased region" description="Basic and acidic residues" evidence="10">
    <location>
        <begin position="467"/>
        <end position="485"/>
    </location>
</feature>
<comment type="caution">
    <text evidence="13">The sequence shown here is derived from an EMBL/GenBank/DDBJ whole genome shotgun (WGS) entry which is preliminary data.</text>
</comment>
<evidence type="ECO:0000256" key="9">
    <source>
        <dbReference type="SAM" id="Coils"/>
    </source>
</evidence>
<dbReference type="CDD" id="cd16917">
    <property type="entry name" value="HATPase_UhpB-NarQ-NarX-like"/>
    <property type="match status" value="1"/>
</dbReference>
<keyword evidence="9" id="KW-0175">Coiled coil</keyword>
<evidence type="ECO:0000313" key="13">
    <source>
        <dbReference type="EMBL" id="RYP83541.1"/>
    </source>
</evidence>
<sequence>MAPGPAPGPPGHAAPDLATLTGVRSGKRSYYRAYVRSDERMQRAVRAMDSISRALVRTVEGPRGLLEEVARAAAAHLDASWTILALSDGHLRGARPRFLAVGPDGVVTDDDAGLAPLVRRELGAIRAGHATRSDDDGPWVRVPMTLEGRQIGSLVGLHGLDAAPEPGDLSVLRILANQAAVSLHTSEQYQAGVALHRRAQRLYDEATAQARDLEQRTQELRQAEQRLVLAHQRELIDTERHRIARELHDSVTQYVLSAGMAVEVARGEAEELGADGTTILERLGTAKQLSQDAVEQLRRAIYALHQSHRDTVSTLPELLHEVAEHHRPQLQVQVRVEGDVVPLTTDADHEIARAVGEALFNVATHARATRAVVRLRYRADELLAAVADDGHGDPVELSRLLRLERGRSADGRHRGLANIETRIVDLGGGIVFRRARLGGVRVEMRIPLPLTPTDRPGVISGLVGTPGDDRDDRSGDDTQEDPWPR</sequence>
<name>A0A4Q4Z8L5_9ACTN</name>
<dbReference type="SUPFAM" id="SSF55874">
    <property type="entry name" value="ATPase domain of HSP90 chaperone/DNA topoisomerase II/histidine kinase"/>
    <property type="match status" value="1"/>
</dbReference>
<gene>
    <name evidence="13" type="ORF">EKO23_18965</name>
</gene>
<evidence type="ECO:0000313" key="14">
    <source>
        <dbReference type="Proteomes" id="UP000295198"/>
    </source>
</evidence>
<proteinExistence type="predicted"/>
<dbReference type="EMBL" id="SDKM01000032">
    <property type="protein sequence ID" value="RYP83541.1"/>
    <property type="molecule type" value="Genomic_DNA"/>
</dbReference>
<keyword evidence="3" id="KW-0808">Transferase</keyword>
<feature type="region of interest" description="Disordered" evidence="10">
    <location>
        <begin position="453"/>
        <end position="485"/>
    </location>
</feature>
<dbReference type="AlphaFoldDB" id="A0A4Q4Z8L5"/>
<evidence type="ECO:0000256" key="3">
    <source>
        <dbReference type="ARBA" id="ARBA00022679"/>
    </source>
</evidence>
<evidence type="ECO:0000256" key="7">
    <source>
        <dbReference type="ARBA" id="ARBA00023012"/>
    </source>
</evidence>
<dbReference type="GO" id="GO:0046983">
    <property type="term" value="F:protein dimerization activity"/>
    <property type="evidence" value="ECO:0007669"/>
    <property type="project" value="InterPro"/>
</dbReference>
<organism evidence="13 14">
    <name type="scientific">Nocardioides guangzhouensis</name>
    <dbReference type="NCBI Taxonomy" id="2497878"/>
    <lineage>
        <taxon>Bacteria</taxon>
        <taxon>Bacillati</taxon>
        <taxon>Actinomycetota</taxon>
        <taxon>Actinomycetes</taxon>
        <taxon>Propionibacteriales</taxon>
        <taxon>Nocardioidaceae</taxon>
        <taxon>Nocardioides</taxon>
    </lineage>
</organism>
<dbReference type="InterPro" id="IPR050482">
    <property type="entry name" value="Sensor_HK_TwoCompSys"/>
</dbReference>
<dbReference type="PANTHER" id="PTHR24421:SF37">
    <property type="entry name" value="SENSOR HISTIDINE KINASE NARS"/>
    <property type="match status" value="1"/>
</dbReference>
<reference evidence="13 14" key="1">
    <citation type="submission" date="2019-01" db="EMBL/GenBank/DDBJ databases">
        <title>Nocardioides guangzhouensis sp. nov., an actinobacterium isolated from soil.</title>
        <authorList>
            <person name="Fu Y."/>
            <person name="Cai Y."/>
            <person name="Lin Z."/>
            <person name="Chen P."/>
        </authorList>
    </citation>
    <scope>NUCLEOTIDE SEQUENCE [LARGE SCALE GENOMIC DNA]</scope>
    <source>
        <strain evidence="13 14">130</strain>
    </source>
</reference>
<keyword evidence="6" id="KW-1133">Transmembrane helix</keyword>
<keyword evidence="14" id="KW-1185">Reference proteome</keyword>
<keyword evidence="8" id="KW-0472">Membrane</keyword>
<dbReference type="OrthoDB" id="5241249at2"/>
<dbReference type="InterPro" id="IPR029016">
    <property type="entry name" value="GAF-like_dom_sf"/>
</dbReference>
<keyword evidence="4" id="KW-0812">Transmembrane</keyword>
<feature type="coiled-coil region" evidence="9">
    <location>
        <begin position="196"/>
        <end position="233"/>
    </location>
</feature>
<dbReference type="GO" id="GO:0005886">
    <property type="term" value="C:plasma membrane"/>
    <property type="evidence" value="ECO:0007669"/>
    <property type="project" value="UniProtKB-SubCell"/>
</dbReference>
<dbReference type="SUPFAM" id="SSF55781">
    <property type="entry name" value="GAF domain-like"/>
    <property type="match status" value="1"/>
</dbReference>
<evidence type="ECO:0000256" key="5">
    <source>
        <dbReference type="ARBA" id="ARBA00022777"/>
    </source>
</evidence>
<evidence type="ECO:0000256" key="8">
    <source>
        <dbReference type="ARBA" id="ARBA00023136"/>
    </source>
</evidence>
<feature type="domain" description="Histidine kinase/HSP90-like ATPase" evidence="11">
    <location>
        <begin position="350"/>
        <end position="449"/>
    </location>
</feature>
<evidence type="ECO:0000256" key="1">
    <source>
        <dbReference type="ARBA" id="ARBA00004651"/>
    </source>
</evidence>
<evidence type="ECO:0000259" key="11">
    <source>
        <dbReference type="Pfam" id="PF02518"/>
    </source>
</evidence>
<evidence type="ECO:0000259" key="12">
    <source>
        <dbReference type="Pfam" id="PF07730"/>
    </source>
</evidence>
<dbReference type="NCBIfam" id="NF047786">
    <property type="entry name" value="his_kin_MadS"/>
    <property type="match status" value="1"/>
</dbReference>
<evidence type="ECO:0000256" key="6">
    <source>
        <dbReference type="ARBA" id="ARBA00022989"/>
    </source>
</evidence>
<protein>
    <submittedName>
        <fullName evidence="13">Sensor histidine kinase</fullName>
    </submittedName>
</protein>
<dbReference type="InterPro" id="IPR003594">
    <property type="entry name" value="HATPase_dom"/>
</dbReference>
<dbReference type="Gene3D" id="3.30.450.40">
    <property type="match status" value="1"/>
</dbReference>
<dbReference type="Gene3D" id="1.20.5.1930">
    <property type="match status" value="1"/>
</dbReference>
<accession>A0A4Q4Z8L5</accession>
<dbReference type="Gene3D" id="3.30.565.10">
    <property type="entry name" value="Histidine kinase-like ATPase, C-terminal domain"/>
    <property type="match status" value="1"/>
</dbReference>
<keyword evidence="5 13" id="KW-0418">Kinase</keyword>
<evidence type="ECO:0000256" key="2">
    <source>
        <dbReference type="ARBA" id="ARBA00022475"/>
    </source>
</evidence>
<comment type="subcellular location">
    <subcellularLocation>
        <location evidence="1">Cell membrane</location>
        <topology evidence="1">Multi-pass membrane protein</topology>
    </subcellularLocation>
</comment>
<keyword evidence="2" id="KW-1003">Cell membrane</keyword>
<evidence type="ECO:0000256" key="4">
    <source>
        <dbReference type="ARBA" id="ARBA00022692"/>
    </source>
</evidence>